<keyword evidence="2" id="KW-0677">Repeat</keyword>
<reference evidence="4" key="1">
    <citation type="submission" date="2021-01" db="EMBL/GenBank/DDBJ databases">
        <authorList>
            <consortium name="Genoscope - CEA"/>
            <person name="William W."/>
        </authorList>
    </citation>
    <scope>NUCLEOTIDE SEQUENCE</scope>
</reference>
<dbReference type="PROSITE" id="PS00678">
    <property type="entry name" value="WD_REPEATS_1"/>
    <property type="match status" value="1"/>
</dbReference>
<dbReference type="SMART" id="SM00320">
    <property type="entry name" value="WD40"/>
    <property type="match status" value="2"/>
</dbReference>
<accession>A0A8S1Q2Q4</accession>
<dbReference type="PROSITE" id="PS50082">
    <property type="entry name" value="WD_REPEATS_2"/>
    <property type="match status" value="1"/>
</dbReference>
<evidence type="ECO:0000256" key="2">
    <source>
        <dbReference type="ARBA" id="ARBA00022737"/>
    </source>
</evidence>
<dbReference type="EMBL" id="CAJJDN010000093">
    <property type="protein sequence ID" value="CAD8109119.1"/>
    <property type="molecule type" value="Genomic_DNA"/>
</dbReference>
<dbReference type="PANTHER" id="PTHR44019:SF8">
    <property type="entry name" value="POC1 CENTRIOLAR PROTEIN HOMOLOG"/>
    <property type="match status" value="1"/>
</dbReference>
<sequence length="145" mass="16724">MAYISNNQICVADKDSIYLINLDQQIKKQIIICYPQESTHLAYHLKQNLLVSCGKDKKIYQWNIEAKRNIGIFEGHQGKINSLSFSPDGLTLASSSDDKLIKLWNIKANEQLDLKQGHLKIIQFQLLEVKSLIQYFGIYQIQNIQ</sequence>
<dbReference type="InterPro" id="IPR019775">
    <property type="entry name" value="WD40_repeat_CS"/>
</dbReference>
<organism evidence="4 5">
    <name type="scientific">Paramecium sonneborni</name>
    <dbReference type="NCBI Taxonomy" id="65129"/>
    <lineage>
        <taxon>Eukaryota</taxon>
        <taxon>Sar</taxon>
        <taxon>Alveolata</taxon>
        <taxon>Ciliophora</taxon>
        <taxon>Intramacronucleata</taxon>
        <taxon>Oligohymenophorea</taxon>
        <taxon>Peniculida</taxon>
        <taxon>Parameciidae</taxon>
        <taxon>Paramecium</taxon>
    </lineage>
</organism>
<feature type="repeat" description="WD" evidence="3">
    <location>
        <begin position="73"/>
        <end position="114"/>
    </location>
</feature>
<dbReference type="Pfam" id="PF00400">
    <property type="entry name" value="WD40"/>
    <property type="match status" value="2"/>
</dbReference>
<name>A0A8S1Q2Q4_9CILI</name>
<dbReference type="OrthoDB" id="1068471at2759"/>
<dbReference type="PROSITE" id="PS50294">
    <property type="entry name" value="WD_REPEATS_REGION"/>
    <property type="match status" value="1"/>
</dbReference>
<evidence type="ECO:0000256" key="3">
    <source>
        <dbReference type="PROSITE-ProRule" id="PRU00221"/>
    </source>
</evidence>
<evidence type="ECO:0000313" key="4">
    <source>
        <dbReference type="EMBL" id="CAD8109119.1"/>
    </source>
</evidence>
<protein>
    <submittedName>
        <fullName evidence="4">Uncharacterized protein</fullName>
    </submittedName>
</protein>
<dbReference type="InterPro" id="IPR001680">
    <property type="entry name" value="WD40_rpt"/>
</dbReference>
<proteinExistence type="predicted"/>
<dbReference type="Proteomes" id="UP000692954">
    <property type="component" value="Unassembled WGS sequence"/>
</dbReference>
<keyword evidence="5" id="KW-1185">Reference proteome</keyword>
<gene>
    <name evidence="4" type="ORF">PSON_ATCC_30995.1.T0930007</name>
</gene>
<keyword evidence="1 3" id="KW-0853">WD repeat</keyword>
<evidence type="ECO:0000256" key="1">
    <source>
        <dbReference type="ARBA" id="ARBA00022574"/>
    </source>
</evidence>
<dbReference type="PANTHER" id="PTHR44019">
    <property type="entry name" value="WD REPEAT-CONTAINING PROTEIN 55"/>
    <property type="match status" value="1"/>
</dbReference>
<dbReference type="AlphaFoldDB" id="A0A8S1Q2Q4"/>
<comment type="caution">
    <text evidence="4">The sequence shown here is derived from an EMBL/GenBank/DDBJ whole genome shotgun (WGS) entry which is preliminary data.</text>
</comment>
<evidence type="ECO:0000313" key="5">
    <source>
        <dbReference type="Proteomes" id="UP000692954"/>
    </source>
</evidence>
<dbReference type="InterPro" id="IPR050505">
    <property type="entry name" value="WDR55/POC1"/>
</dbReference>